<protein>
    <submittedName>
        <fullName evidence="2">Uncharacterized protein</fullName>
    </submittedName>
</protein>
<name>A0ABS6F5X8_9FIRM</name>
<comment type="caution">
    <text evidence="2">The sequence shown here is derived from an EMBL/GenBank/DDBJ whole genome shotgun (WGS) entry which is preliminary data.</text>
</comment>
<reference evidence="2 3" key="1">
    <citation type="submission" date="2021-06" db="EMBL/GenBank/DDBJ databases">
        <authorList>
            <person name="Sun Q."/>
            <person name="Li D."/>
        </authorList>
    </citation>
    <scope>NUCLEOTIDE SEQUENCE [LARGE SCALE GENOMIC DNA]</scope>
    <source>
        <strain evidence="2 3">MSJ-2</strain>
    </source>
</reference>
<evidence type="ECO:0000313" key="3">
    <source>
        <dbReference type="Proteomes" id="UP000787672"/>
    </source>
</evidence>
<accession>A0ABS6F5X8</accession>
<evidence type="ECO:0000313" key="2">
    <source>
        <dbReference type="EMBL" id="MBU5625680.1"/>
    </source>
</evidence>
<organism evidence="2 3">
    <name type="scientific">Dysosmobacter acutus</name>
    <dbReference type="NCBI Taxonomy" id="2841504"/>
    <lineage>
        <taxon>Bacteria</taxon>
        <taxon>Bacillati</taxon>
        <taxon>Bacillota</taxon>
        <taxon>Clostridia</taxon>
        <taxon>Eubacteriales</taxon>
        <taxon>Oscillospiraceae</taxon>
        <taxon>Dysosmobacter</taxon>
    </lineage>
</organism>
<dbReference type="RefSeq" id="WP_216557918.1">
    <property type="nucleotide sequence ID" value="NZ_JAHLQN010000001.1"/>
</dbReference>
<dbReference type="Proteomes" id="UP000787672">
    <property type="component" value="Unassembled WGS sequence"/>
</dbReference>
<keyword evidence="3" id="KW-1185">Reference proteome</keyword>
<keyword evidence="1" id="KW-0175">Coiled coil</keyword>
<dbReference type="EMBL" id="JAHLQN010000001">
    <property type="protein sequence ID" value="MBU5625680.1"/>
    <property type="molecule type" value="Genomic_DNA"/>
</dbReference>
<proteinExistence type="predicted"/>
<sequence length="69" mass="7975">MKNSYIFTRSALRAIAPELSAEQESAVIELYLTASYHFKNRMIELESENEELKERVAHLIKRIYGEGDA</sequence>
<gene>
    <name evidence="2" type="ORF">KQI82_01860</name>
</gene>
<evidence type="ECO:0000256" key="1">
    <source>
        <dbReference type="SAM" id="Coils"/>
    </source>
</evidence>
<feature type="coiled-coil region" evidence="1">
    <location>
        <begin position="35"/>
        <end position="62"/>
    </location>
</feature>